<evidence type="ECO:0000313" key="2">
    <source>
        <dbReference type="Proteomes" id="UP000078544"/>
    </source>
</evidence>
<keyword evidence="2" id="KW-1185">Reference proteome</keyword>
<name>A0A162K3Y4_9HYPO</name>
<dbReference type="EMBL" id="AZGY01000001">
    <property type="protein sequence ID" value="OAA32856.1"/>
    <property type="molecule type" value="Genomic_DNA"/>
</dbReference>
<gene>
    <name evidence="1" type="ORF">AAL_00321</name>
</gene>
<evidence type="ECO:0000313" key="1">
    <source>
        <dbReference type="EMBL" id="OAA32856.1"/>
    </source>
</evidence>
<sequence length="49" mass="5607">MARVFDLLESAAREILHTFETPPAAYEGPHPAWVNELTGTQRDEVHKFQ</sequence>
<reference evidence="1 2" key="1">
    <citation type="journal article" date="2016" name="Genome Biol. Evol.">
        <title>Divergent and convergent evolution of fungal pathogenicity.</title>
        <authorList>
            <person name="Shang Y."/>
            <person name="Xiao G."/>
            <person name="Zheng P."/>
            <person name="Cen K."/>
            <person name="Zhan S."/>
            <person name="Wang C."/>
        </authorList>
    </citation>
    <scope>NUCLEOTIDE SEQUENCE [LARGE SCALE GENOMIC DNA]</scope>
    <source>
        <strain evidence="1 2">RCEF 2490</strain>
    </source>
</reference>
<organism evidence="1 2">
    <name type="scientific">Moelleriella libera RCEF 2490</name>
    <dbReference type="NCBI Taxonomy" id="1081109"/>
    <lineage>
        <taxon>Eukaryota</taxon>
        <taxon>Fungi</taxon>
        <taxon>Dikarya</taxon>
        <taxon>Ascomycota</taxon>
        <taxon>Pezizomycotina</taxon>
        <taxon>Sordariomycetes</taxon>
        <taxon>Hypocreomycetidae</taxon>
        <taxon>Hypocreales</taxon>
        <taxon>Clavicipitaceae</taxon>
        <taxon>Moelleriella</taxon>
    </lineage>
</organism>
<comment type="caution">
    <text evidence="1">The sequence shown here is derived from an EMBL/GenBank/DDBJ whole genome shotgun (WGS) entry which is preliminary data.</text>
</comment>
<dbReference type="Proteomes" id="UP000078544">
    <property type="component" value="Unassembled WGS sequence"/>
</dbReference>
<protein>
    <submittedName>
        <fullName evidence="1">Uncharacterized protein</fullName>
    </submittedName>
</protein>
<proteinExistence type="predicted"/>
<dbReference type="AlphaFoldDB" id="A0A162K3Y4"/>
<accession>A0A162K3Y4</accession>